<reference evidence="1" key="1">
    <citation type="submission" date="2022-04" db="EMBL/GenBank/DDBJ databases">
        <title>Genome of the entomopathogenic fungus Entomophthora muscae.</title>
        <authorList>
            <person name="Elya C."/>
            <person name="Lovett B.R."/>
            <person name="Lee E."/>
            <person name="Macias A.M."/>
            <person name="Hajek A.E."/>
            <person name="De Bivort B.L."/>
            <person name="Kasson M.T."/>
            <person name="De Fine Licht H.H."/>
            <person name="Stajich J.E."/>
        </authorList>
    </citation>
    <scope>NUCLEOTIDE SEQUENCE</scope>
    <source>
        <strain evidence="1">Berkeley</strain>
    </source>
</reference>
<proteinExistence type="predicted"/>
<gene>
    <name evidence="1" type="ORF">DSO57_1025465</name>
</gene>
<evidence type="ECO:0000313" key="2">
    <source>
        <dbReference type="Proteomes" id="UP001165960"/>
    </source>
</evidence>
<dbReference type="EMBL" id="QTSX02000143">
    <property type="protein sequence ID" value="KAJ9088203.1"/>
    <property type="molecule type" value="Genomic_DNA"/>
</dbReference>
<accession>A0ACC2UMY6</accession>
<sequence length="53" mass="5952">MTPQEYASRERPRTYGSLMPATGWDDIPFVAKGDGTQHTINCQALDEAIIRNK</sequence>
<organism evidence="1 2">
    <name type="scientific">Entomophthora muscae</name>
    <dbReference type="NCBI Taxonomy" id="34485"/>
    <lineage>
        <taxon>Eukaryota</taxon>
        <taxon>Fungi</taxon>
        <taxon>Fungi incertae sedis</taxon>
        <taxon>Zoopagomycota</taxon>
        <taxon>Entomophthoromycotina</taxon>
        <taxon>Entomophthoromycetes</taxon>
        <taxon>Entomophthorales</taxon>
        <taxon>Entomophthoraceae</taxon>
        <taxon>Entomophthora</taxon>
    </lineage>
</organism>
<dbReference type="Proteomes" id="UP001165960">
    <property type="component" value="Unassembled WGS sequence"/>
</dbReference>
<keyword evidence="2" id="KW-1185">Reference proteome</keyword>
<protein>
    <submittedName>
        <fullName evidence="1">Uncharacterized protein</fullName>
    </submittedName>
</protein>
<name>A0ACC2UMY6_9FUNG</name>
<comment type="caution">
    <text evidence="1">The sequence shown here is derived from an EMBL/GenBank/DDBJ whole genome shotgun (WGS) entry which is preliminary data.</text>
</comment>
<evidence type="ECO:0000313" key="1">
    <source>
        <dbReference type="EMBL" id="KAJ9088203.1"/>
    </source>
</evidence>